<dbReference type="Gene3D" id="3.30.420.10">
    <property type="entry name" value="Ribonuclease H-like superfamily/Ribonuclease H"/>
    <property type="match status" value="1"/>
</dbReference>
<keyword evidence="1" id="KW-0812">Transmembrane</keyword>
<keyword evidence="1" id="KW-0472">Membrane</keyword>
<dbReference type="AlphaFoldDB" id="A0A4C1ZTW3"/>
<feature type="transmembrane region" description="Helical" evidence="1">
    <location>
        <begin position="33"/>
        <end position="54"/>
    </location>
</feature>
<reference evidence="3 4" key="1">
    <citation type="journal article" date="2019" name="Commun. Biol.">
        <title>The bagworm genome reveals a unique fibroin gene that provides high tensile strength.</title>
        <authorList>
            <person name="Kono N."/>
            <person name="Nakamura H."/>
            <person name="Ohtoshi R."/>
            <person name="Tomita M."/>
            <person name="Numata K."/>
            <person name="Arakawa K."/>
        </authorList>
    </citation>
    <scope>NUCLEOTIDE SEQUENCE [LARGE SCALE GENOMIC DNA]</scope>
</reference>
<evidence type="ECO:0000313" key="4">
    <source>
        <dbReference type="Proteomes" id="UP000299102"/>
    </source>
</evidence>
<dbReference type="OrthoDB" id="8191755at2759"/>
<dbReference type="PANTHER" id="PTHR19303:SF71">
    <property type="entry name" value="ZINC FINGER PHD-TYPE DOMAIN-CONTAINING PROTEIN"/>
    <property type="match status" value="1"/>
</dbReference>
<gene>
    <name evidence="3" type="ORF">EVAR_78522_1</name>
</gene>
<comment type="caution">
    <text evidence="3">The sequence shown here is derived from an EMBL/GenBank/DDBJ whole genome shotgun (WGS) entry which is preliminary data.</text>
</comment>
<dbReference type="Proteomes" id="UP000299102">
    <property type="component" value="Unassembled WGS sequence"/>
</dbReference>
<keyword evidence="1" id="KW-1133">Transmembrane helix</keyword>
<dbReference type="PANTHER" id="PTHR19303">
    <property type="entry name" value="TRANSPOSON"/>
    <property type="match status" value="1"/>
</dbReference>
<proteinExistence type="predicted"/>
<dbReference type="InterPro" id="IPR050863">
    <property type="entry name" value="CenT-Element_Derived"/>
</dbReference>
<accession>A0A4C1ZTW3</accession>
<evidence type="ECO:0000256" key="1">
    <source>
        <dbReference type="SAM" id="Phobius"/>
    </source>
</evidence>
<evidence type="ECO:0000259" key="2">
    <source>
        <dbReference type="Pfam" id="PF03184"/>
    </source>
</evidence>
<dbReference type="EMBL" id="BGZK01002121">
    <property type="protein sequence ID" value="GBP90872.1"/>
    <property type="molecule type" value="Genomic_DNA"/>
</dbReference>
<evidence type="ECO:0000313" key="3">
    <source>
        <dbReference type="EMBL" id="GBP90872.1"/>
    </source>
</evidence>
<dbReference type="InterPro" id="IPR004875">
    <property type="entry name" value="DDE_SF_endonuclease_dom"/>
</dbReference>
<dbReference type="Pfam" id="PF03184">
    <property type="entry name" value="DDE_1"/>
    <property type="match status" value="1"/>
</dbReference>
<dbReference type="InterPro" id="IPR036397">
    <property type="entry name" value="RNaseH_sf"/>
</dbReference>
<feature type="domain" description="DDE-1" evidence="2">
    <location>
        <begin position="34"/>
        <end position="182"/>
    </location>
</feature>
<sequence>MDETGISTGQKNYKILAPKGLKQEKPTSGERGVTTTVVCAISASGIYVPPMFIFKRKRMNQLLIKGCNSDMIATVSDSGWINESIFLDYLRHFISFVKPRKEEPVLLILDNHENHISLRAYELLRKHNLQVLSLSAHLSHKMQPLDLTFYSSLKMAYNKECELYTVNNSVKRISQYEVGELFTKAYNKTANISKTISGFRAAGIHPIDPDKFRDSFENTILDNSNTSQTL</sequence>
<protein>
    <recommendedName>
        <fullName evidence="2">DDE-1 domain-containing protein</fullName>
    </recommendedName>
</protein>
<name>A0A4C1ZTW3_EUMVA</name>
<dbReference type="GO" id="GO:0005634">
    <property type="term" value="C:nucleus"/>
    <property type="evidence" value="ECO:0007669"/>
    <property type="project" value="TreeGrafter"/>
</dbReference>
<dbReference type="STRING" id="151549.A0A4C1ZTW3"/>
<keyword evidence="4" id="KW-1185">Reference proteome</keyword>
<dbReference type="GO" id="GO:0003677">
    <property type="term" value="F:DNA binding"/>
    <property type="evidence" value="ECO:0007669"/>
    <property type="project" value="TreeGrafter"/>
</dbReference>
<organism evidence="3 4">
    <name type="scientific">Eumeta variegata</name>
    <name type="common">Bagworm moth</name>
    <name type="synonym">Eumeta japonica</name>
    <dbReference type="NCBI Taxonomy" id="151549"/>
    <lineage>
        <taxon>Eukaryota</taxon>
        <taxon>Metazoa</taxon>
        <taxon>Ecdysozoa</taxon>
        <taxon>Arthropoda</taxon>
        <taxon>Hexapoda</taxon>
        <taxon>Insecta</taxon>
        <taxon>Pterygota</taxon>
        <taxon>Neoptera</taxon>
        <taxon>Endopterygota</taxon>
        <taxon>Lepidoptera</taxon>
        <taxon>Glossata</taxon>
        <taxon>Ditrysia</taxon>
        <taxon>Tineoidea</taxon>
        <taxon>Psychidae</taxon>
        <taxon>Oiketicinae</taxon>
        <taxon>Eumeta</taxon>
    </lineage>
</organism>